<evidence type="ECO:0000313" key="1">
    <source>
        <dbReference type="EMBL" id="KAJ1145884.1"/>
    </source>
</evidence>
<evidence type="ECO:0000313" key="2">
    <source>
        <dbReference type="Proteomes" id="UP001066276"/>
    </source>
</evidence>
<organism evidence="1 2">
    <name type="scientific">Pleurodeles waltl</name>
    <name type="common">Iberian ribbed newt</name>
    <dbReference type="NCBI Taxonomy" id="8319"/>
    <lineage>
        <taxon>Eukaryota</taxon>
        <taxon>Metazoa</taxon>
        <taxon>Chordata</taxon>
        <taxon>Craniata</taxon>
        <taxon>Vertebrata</taxon>
        <taxon>Euteleostomi</taxon>
        <taxon>Amphibia</taxon>
        <taxon>Batrachia</taxon>
        <taxon>Caudata</taxon>
        <taxon>Salamandroidea</taxon>
        <taxon>Salamandridae</taxon>
        <taxon>Pleurodelinae</taxon>
        <taxon>Pleurodeles</taxon>
    </lineage>
</organism>
<dbReference type="EMBL" id="JANPWB010000010">
    <property type="protein sequence ID" value="KAJ1145884.1"/>
    <property type="molecule type" value="Genomic_DNA"/>
</dbReference>
<comment type="caution">
    <text evidence="1">The sequence shown here is derived from an EMBL/GenBank/DDBJ whole genome shotgun (WGS) entry which is preliminary data.</text>
</comment>
<proteinExistence type="predicted"/>
<reference evidence="1" key="1">
    <citation type="journal article" date="2022" name="bioRxiv">
        <title>Sequencing and chromosome-scale assembly of the giantPleurodeles waltlgenome.</title>
        <authorList>
            <person name="Brown T."/>
            <person name="Elewa A."/>
            <person name="Iarovenko S."/>
            <person name="Subramanian E."/>
            <person name="Araus A.J."/>
            <person name="Petzold A."/>
            <person name="Susuki M."/>
            <person name="Suzuki K.-i.T."/>
            <person name="Hayashi T."/>
            <person name="Toyoda A."/>
            <person name="Oliveira C."/>
            <person name="Osipova E."/>
            <person name="Leigh N.D."/>
            <person name="Simon A."/>
            <person name="Yun M.H."/>
        </authorList>
    </citation>
    <scope>NUCLEOTIDE SEQUENCE</scope>
    <source>
        <strain evidence="1">20211129_DDA</strain>
        <tissue evidence="1">Liver</tissue>
    </source>
</reference>
<protein>
    <submittedName>
        <fullName evidence="1">Uncharacterized protein</fullName>
    </submittedName>
</protein>
<sequence length="87" mass="9660">MKPLTTICKVLRCDFLYWAASLCIGSEEATNWELRAAAMLGSALCCIALSCPLVTEIKSYEVLRYIVLGHVVLCCIGSDETLHLHRE</sequence>
<keyword evidence="2" id="KW-1185">Reference proteome</keyword>
<dbReference type="AlphaFoldDB" id="A0AAV7R173"/>
<accession>A0AAV7R173</accession>
<gene>
    <name evidence="1" type="ORF">NDU88_012167</name>
</gene>
<name>A0AAV7R173_PLEWA</name>
<dbReference type="Proteomes" id="UP001066276">
    <property type="component" value="Chromosome 6"/>
</dbReference>